<comment type="caution">
    <text evidence="3">The sequence shown here is derived from an EMBL/GenBank/DDBJ whole genome shotgun (WGS) entry which is preliminary data.</text>
</comment>
<dbReference type="Proteomes" id="UP001296104">
    <property type="component" value="Unassembled WGS sequence"/>
</dbReference>
<proteinExistence type="predicted"/>
<feature type="compositionally biased region" description="Acidic residues" evidence="2">
    <location>
        <begin position="292"/>
        <end position="327"/>
    </location>
</feature>
<organism evidence="3 4">
    <name type="scientific">Lecanosticta acicola</name>
    <dbReference type="NCBI Taxonomy" id="111012"/>
    <lineage>
        <taxon>Eukaryota</taxon>
        <taxon>Fungi</taxon>
        <taxon>Dikarya</taxon>
        <taxon>Ascomycota</taxon>
        <taxon>Pezizomycotina</taxon>
        <taxon>Dothideomycetes</taxon>
        <taxon>Dothideomycetidae</taxon>
        <taxon>Mycosphaerellales</taxon>
        <taxon>Mycosphaerellaceae</taxon>
        <taxon>Lecanosticta</taxon>
    </lineage>
</organism>
<feature type="compositionally biased region" description="Basic and acidic residues" evidence="2">
    <location>
        <begin position="328"/>
        <end position="362"/>
    </location>
</feature>
<evidence type="ECO:0000256" key="2">
    <source>
        <dbReference type="SAM" id="MobiDB-lite"/>
    </source>
</evidence>
<feature type="region of interest" description="Disordered" evidence="2">
    <location>
        <begin position="580"/>
        <end position="615"/>
    </location>
</feature>
<feature type="region of interest" description="Disordered" evidence="2">
    <location>
        <begin position="17"/>
        <end position="51"/>
    </location>
</feature>
<accession>A0AAI8Z9R5</accession>
<dbReference type="EMBL" id="CAVMBE010000169">
    <property type="protein sequence ID" value="CAK4035012.1"/>
    <property type="molecule type" value="Genomic_DNA"/>
</dbReference>
<sequence>MPWEDNIQYSMAAIMARKKAEKLQNARPPSPTNRDPATTSGAADDDDPDRAYLRTVTRETCQQLRKNVTNAEEVLERFRAACASALHFDEFDETDDTSETGEGGFPDEYLQDSKTLLHKLVPNAEDQKRIADALWDRLSEKKWSTARHVPMKAPNKKEATTQDKPAAQAKARSNLKLLGKSPWQMGIVETYALFGDQYMQWSFVNWLRQLADAQPNLHTAMTVVWQNRCDRRHSKLTRKSNASKITEWHNLDLKLAIDEFLEAKRSGEDDLSPAEGGDEDRREEEPNREEPNGEEPSGDEPGGDEPREDESNGNEPSEDESSEDEFSEDKPSEDKPSEDKPSEDKPSEGEPRRDEPSQDDYSKTGSSRDSIGEGVDTSGSLSSGVSPEQARRHRMSSNLDLSSFNNFSQFEGGSAQGEDDGFQTSFGDGTEDDEQTVMGPPDAQDTFTDPALDASTSEPITSHVQNDGHKNAELTTASKNIQNDGHENTNSTTSSTQAEHHAHNSTQYTSSSAHDRPASSGRSKLGPPPARGQQARAASDDFQFFRRLVPPLRNLNTPKTPTPAFAPAFPPAPAPASISYTLSTPKTTTTPKRGLASPKMTAKPASKRARPSYDEDCDGDELHMMLPSTFSPEQAATLIKMWFSMFKTQDQLQTEQGLLAIRQACTTHTCHAFSFNPSSKDQDDSGGQEYGEEKDQSHAVEWALAVLDTKNGRATVFSRSSADDWLSYLRKIDPSIAEETEVETKEFPPAIDEQKYNGLSTVIAVAALGSHFACGEEAPEQLVCAVWLQALSSCENAVTSTDGAAPHFDFLARFKQTQKDADILPHMSPSQIVKYRTSISSDSSSTVLKTPTSSPVVEEAIAQDFKHLALSRSKVEHIKTCLAESENIRKLISGMYHSVSQLRINTNAPDKMNDKSVSDLHKNIAQLQDTLQIVSAETLRQQLRDEIKTSQEALSQMQGQASRQTLQSVRKAVKNRLGAARTDYEDALETCQWELSVFAKGMHDSMVEGLRKLQELQ</sequence>
<feature type="compositionally biased region" description="Low complexity" evidence="2">
    <location>
        <begin position="396"/>
        <end position="408"/>
    </location>
</feature>
<evidence type="ECO:0000313" key="3">
    <source>
        <dbReference type="EMBL" id="CAK4035012.1"/>
    </source>
</evidence>
<feature type="compositionally biased region" description="Basic and acidic residues" evidence="2">
    <location>
        <begin position="279"/>
        <end position="291"/>
    </location>
</feature>
<name>A0AAI8Z9R5_9PEZI</name>
<keyword evidence="1" id="KW-0175">Coiled coil</keyword>
<feature type="region of interest" description="Disordered" evidence="2">
    <location>
        <begin position="266"/>
        <end position="538"/>
    </location>
</feature>
<feature type="compositionally biased region" description="Polar residues" evidence="2">
    <location>
        <begin position="32"/>
        <end position="41"/>
    </location>
</feature>
<feature type="compositionally biased region" description="Acidic residues" evidence="2">
    <location>
        <begin position="269"/>
        <end position="278"/>
    </location>
</feature>
<feature type="compositionally biased region" description="Polar residues" evidence="2">
    <location>
        <begin position="454"/>
        <end position="465"/>
    </location>
</feature>
<dbReference type="AlphaFoldDB" id="A0AAI8Z9R5"/>
<gene>
    <name evidence="3" type="ORF">LECACI_7A010170</name>
</gene>
<reference evidence="3" key="1">
    <citation type="submission" date="2023-11" db="EMBL/GenBank/DDBJ databases">
        <authorList>
            <person name="Alioto T."/>
            <person name="Alioto T."/>
            <person name="Gomez Garrido J."/>
        </authorList>
    </citation>
    <scope>NUCLEOTIDE SEQUENCE</scope>
</reference>
<feature type="compositionally biased region" description="Polar residues" evidence="2">
    <location>
        <begin position="473"/>
        <end position="497"/>
    </location>
</feature>
<keyword evidence="4" id="KW-1185">Reference proteome</keyword>
<feature type="compositionally biased region" description="Polar residues" evidence="2">
    <location>
        <begin position="377"/>
        <end position="386"/>
    </location>
</feature>
<feature type="coiled-coil region" evidence="1">
    <location>
        <begin position="917"/>
        <end position="960"/>
    </location>
</feature>
<evidence type="ECO:0000256" key="1">
    <source>
        <dbReference type="SAM" id="Coils"/>
    </source>
</evidence>
<protein>
    <submittedName>
        <fullName evidence="3">Uncharacterized protein</fullName>
    </submittedName>
</protein>
<dbReference type="SUPFAM" id="SSF58113">
    <property type="entry name" value="Apolipoprotein A-I"/>
    <property type="match status" value="1"/>
</dbReference>
<evidence type="ECO:0000313" key="4">
    <source>
        <dbReference type="Proteomes" id="UP001296104"/>
    </source>
</evidence>
<feature type="region of interest" description="Disordered" evidence="2">
    <location>
        <begin position="675"/>
        <end position="694"/>
    </location>
</feature>